<dbReference type="Gene3D" id="3.80.10.10">
    <property type="entry name" value="Ribonuclease Inhibitor"/>
    <property type="match status" value="1"/>
</dbReference>
<dbReference type="EMBL" id="CM007651">
    <property type="protein sequence ID" value="ONI33085.1"/>
    <property type="molecule type" value="Genomic_DNA"/>
</dbReference>
<dbReference type="InterPro" id="IPR053781">
    <property type="entry name" value="F-box_AtFBL13-like"/>
</dbReference>
<dbReference type="AlphaFoldDB" id="A0A251RDB4"/>
<dbReference type="CDD" id="cd22160">
    <property type="entry name" value="F-box_AtFBL13-like"/>
    <property type="match status" value="1"/>
</dbReference>
<dbReference type="InterPro" id="IPR055357">
    <property type="entry name" value="LRR_At1g61320_AtMIF1"/>
</dbReference>
<dbReference type="PANTHER" id="PTHR34145">
    <property type="entry name" value="OS02G0105600 PROTEIN"/>
    <property type="match status" value="1"/>
</dbReference>
<evidence type="ECO:0000259" key="1">
    <source>
        <dbReference type="Pfam" id="PF23622"/>
    </source>
</evidence>
<dbReference type="SUPFAM" id="SSF81383">
    <property type="entry name" value="F-box domain"/>
    <property type="match status" value="1"/>
</dbReference>
<dbReference type="InterPro" id="IPR036047">
    <property type="entry name" value="F-box-like_dom_sf"/>
</dbReference>
<dbReference type="STRING" id="3760.A0A251RDB4"/>
<dbReference type="SUPFAM" id="SSF52047">
    <property type="entry name" value="RNI-like"/>
    <property type="match status" value="1"/>
</dbReference>
<name>A0A251RDB4_PRUPE</name>
<dbReference type="Pfam" id="PF23622">
    <property type="entry name" value="LRR_At1g61320_AtMIF1"/>
    <property type="match status" value="1"/>
</dbReference>
<feature type="domain" description="At1g61320/AtMIF1 LRR" evidence="1">
    <location>
        <begin position="100"/>
        <end position="414"/>
    </location>
</feature>
<sequence length="464" mass="52462">MRASGHIASSLGSRSVRLRSMDQGQGLVDRISELGDGILGGIVSRLPLKQAVATCVLSKRWRYVWSHTRTLNFHDDYRFPEEPLEAEKRKENYVKFVDDVLKHHTGGHLDYFLALFDVEKDKSTNTTVSKWLEFAEKAKAQTVTLLMLVEGAYSGSMDLAYESAHTFMGNYEMMECNGLTDIAHPCKYMGFQFLKSIHLTAIATMGEALNCLLVNCGGFRDDKLRVVGPSKQLMHLEIVNCSAQALEINHPNLVSFSYDGDYKTFFLSNAPLLAEVSLKYTSDVSHFVVFSNLYSCHPSMEVLKLNSTLFYGNHGNGITKLANLKHLEVKIAADEDWCVLLLASCIEACPKLQKLVLELTGILRPQPEIEIKEAPKNFHGSLKVVEVKNYRGRPGDLKLVMYLIDNAVGLEKIVNHPLGQINGEEEMEEVFFMYRAREEMARKLPKHIELDGRNNFRFDRPVYV</sequence>
<gene>
    <name evidence="2" type="ORF">PRUPE_1G404600</name>
</gene>
<reference evidence="2 3" key="1">
    <citation type="journal article" date="2013" name="Nat. Genet.">
        <title>The high-quality draft genome of peach (Prunus persica) identifies unique patterns of genetic diversity, domestication and genome evolution.</title>
        <authorList>
            <consortium name="International Peach Genome Initiative"/>
            <person name="Verde I."/>
            <person name="Abbott A.G."/>
            <person name="Scalabrin S."/>
            <person name="Jung S."/>
            <person name="Shu S."/>
            <person name="Marroni F."/>
            <person name="Zhebentyayeva T."/>
            <person name="Dettori M.T."/>
            <person name="Grimwood J."/>
            <person name="Cattonaro F."/>
            <person name="Zuccolo A."/>
            <person name="Rossini L."/>
            <person name="Jenkins J."/>
            <person name="Vendramin E."/>
            <person name="Meisel L.A."/>
            <person name="Decroocq V."/>
            <person name="Sosinski B."/>
            <person name="Prochnik S."/>
            <person name="Mitros T."/>
            <person name="Policriti A."/>
            <person name="Cipriani G."/>
            <person name="Dondini L."/>
            <person name="Ficklin S."/>
            <person name="Goodstein D.M."/>
            <person name="Xuan P."/>
            <person name="Del Fabbro C."/>
            <person name="Aramini V."/>
            <person name="Copetti D."/>
            <person name="Gonzalez S."/>
            <person name="Horner D.S."/>
            <person name="Falchi R."/>
            <person name="Lucas S."/>
            <person name="Mica E."/>
            <person name="Maldonado J."/>
            <person name="Lazzari B."/>
            <person name="Bielenberg D."/>
            <person name="Pirona R."/>
            <person name="Miculan M."/>
            <person name="Barakat A."/>
            <person name="Testolin R."/>
            <person name="Stella A."/>
            <person name="Tartarini S."/>
            <person name="Tonutti P."/>
            <person name="Arus P."/>
            <person name="Orellana A."/>
            <person name="Wells C."/>
            <person name="Main D."/>
            <person name="Vizzotto G."/>
            <person name="Silva H."/>
            <person name="Salamini F."/>
            <person name="Schmutz J."/>
            <person name="Morgante M."/>
            <person name="Rokhsar D.S."/>
        </authorList>
    </citation>
    <scope>NUCLEOTIDE SEQUENCE [LARGE SCALE GENOMIC DNA]</scope>
    <source>
        <strain evidence="3">cv. Nemared</strain>
    </source>
</reference>
<dbReference type="InterPro" id="IPR053772">
    <property type="entry name" value="At1g61320/At1g61330-like"/>
</dbReference>
<proteinExistence type="predicted"/>
<dbReference type="Proteomes" id="UP000006882">
    <property type="component" value="Chromosome G1"/>
</dbReference>
<keyword evidence="3" id="KW-1185">Reference proteome</keyword>
<dbReference type="InterPro" id="IPR032675">
    <property type="entry name" value="LRR_dom_sf"/>
</dbReference>
<dbReference type="Gramene" id="ONI33085">
    <property type="protein sequence ID" value="ONI33085"/>
    <property type="gene ID" value="PRUPE_1G404600"/>
</dbReference>
<accession>A0A251RDB4</accession>
<protein>
    <recommendedName>
        <fullName evidence="1">At1g61320/AtMIF1 LRR domain-containing protein</fullName>
    </recommendedName>
</protein>
<dbReference type="PANTHER" id="PTHR34145:SF68">
    <property type="entry name" value="FBD DOMAIN-CONTAINING PROTEIN"/>
    <property type="match status" value="1"/>
</dbReference>
<evidence type="ECO:0000313" key="3">
    <source>
        <dbReference type="Proteomes" id="UP000006882"/>
    </source>
</evidence>
<organism evidence="2 3">
    <name type="scientific">Prunus persica</name>
    <name type="common">Peach</name>
    <name type="synonym">Amygdalus persica</name>
    <dbReference type="NCBI Taxonomy" id="3760"/>
    <lineage>
        <taxon>Eukaryota</taxon>
        <taxon>Viridiplantae</taxon>
        <taxon>Streptophyta</taxon>
        <taxon>Embryophyta</taxon>
        <taxon>Tracheophyta</taxon>
        <taxon>Spermatophyta</taxon>
        <taxon>Magnoliopsida</taxon>
        <taxon>eudicotyledons</taxon>
        <taxon>Gunneridae</taxon>
        <taxon>Pentapetalae</taxon>
        <taxon>rosids</taxon>
        <taxon>fabids</taxon>
        <taxon>Rosales</taxon>
        <taxon>Rosaceae</taxon>
        <taxon>Amygdaloideae</taxon>
        <taxon>Amygdaleae</taxon>
        <taxon>Prunus</taxon>
    </lineage>
</organism>
<evidence type="ECO:0000313" key="2">
    <source>
        <dbReference type="EMBL" id="ONI33085.1"/>
    </source>
</evidence>